<evidence type="ECO:0000313" key="3">
    <source>
        <dbReference type="Proteomes" id="UP001501729"/>
    </source>
</evidence>
<evidence type="ECO:0000313" key="2">
    <source>
        <dbReference type="EMBL" id="GAA5044443.1"/>
    </source>
</evidence>
<dbReference type="AlphaFoldDB" id="A0AAV3UDJ6"/>
<keyword evidence="3" id="KW-1185">Reference proteome</keyword>
<organism evidence="2 3">
    <name type="scientific">Haladaptatus pallidirubidus</name>
    <dbReference type="NCBI Taxonomy" id="1008152"/>
    <lineage>
        <taxon>Archaea</taxon>
        <taxon>Methanobacteriati</taxon>
        <taxon>Methanobacteriota</taxon>
        <taxon>Stenosarchaea group</taxon>
        <taxon>Halobacteria</taxon>
        <taxon>Halobacteriales</taxon>
        <taxon>Haladaptataceae</taxon>
        <taxon>Haladaptatus</taxon>
    </lineage>
</organism>
<dbReference type="Proteomes" id="UP001501729">
    <property type="component" value="Unassembled WGS sequence"/>
</dbReference>
<gene>
    <name evidence="2" type="ORF">GCM10025751_10780</name>
</gene>
<accession>A0AAV3UDJ6</accession>
<proteinExistence type="predicted"/>
<evidence type="ECO:0000256" key="1">
    <source>
        <dbReference type="SAM" id="MobiDB-lite"/>
    </source>
</evidence>
<feature type="region of interest" description="Disordered" evidence="1">
    <location>
        <begin position="1"/>
        <end position="32"/>
    </location>
</feature>
<reference evidence="2 3" key="1">
    <citation type="journal article" date="2019" name="Int. J. Syst. Evol. Microbiol.">
        <title>The Global Catalogue of Microorganisms (GCM) 10K type strain sequencing project: providing services to taxonomists for standard genome sequencing and annotation.</title>
        <authorList>
            <consortium name="The Broad Institute Genomics Platform"/>
            <consortium name="The Broad Institute Genome Sequencing Center for Infectious Disease"/>
            <person name="Wu L."/>
            <person name="Ma J."/>
        </authorList>
    </citation>
    <scope>NUCLEOTIDE SEQUENCE [LARGE SCALE GENOMIC DNA]</scope>
    <source>
        <strain evidence="2 3">JCM 17504</strain>
    </source>
</reference>
<name>A0AAV3UDJ6_9EURY</name>
<dbReference type="EMBL" id="BAABKX010000001">
    <property type="protein sequence ID" value="GAA5044443.1"/>
    <property type="molecule type" value="Genomic_DNA"/>
</dbReference>
<sequence>MARAGETSRIRSSETSEQSRARDYRNERQRVRESVGEVRGRVRFDWSRDYLAPFLKNRQLALLRRNLPIAFGRPYNVLATKSVLGANVNEAGTTNNIYEY</sequence>
<comment type="caution">
    <text evidence="2">The sequence shown here is derived from an EMBL/GenBank/DDBJ whole genome shotgun (WGS) entry which is preliminary data.</text>
</comment>
<protein>
    <submittedName>
        <fullName evidence="2">Uncharacterized protein</fullName>
    </submittedName>
</protein>